<proteinExistence type="predicted"/>
<keyword evidence="3" id="KW-1185">Reference proteome</keyword>
<protein>
    <recommendedName>
        <fullName evidence="1">Endonuclease/exonuclease/phosphatase domain-containing protein</fullName>
    </recommendedName>
</protein>
<dbReference type="GO" id="GO:0003824">
    <property type="term" value="F:catalytic activity"/>
    <property type="evidence" value="ECO:0007669"/>
    <property type="project" value="InterPro"/>
</dbReference>
<dbReference type="SUPFAM" id="SSF56219">
    <property type="entry name" value="DNase I-like"/>
    <property type="match status" value="1"/>
</dbReference>
<accession>A0AAN5C301</accession>
<reference evidence="3" key="1">
    <citation type="submission" date="2022-10" db="EMBL/GenBank/DDBJ databases">
        <title>Genome assembly of Pristionchus species.</title>
        <authorList>
            <person name="Yoshida K."/>
            <person name="Sommer R.J."/>
        </authorList>
    </citation>
    <scope>NUCLEOTIDE SEQUENCE [LARGE SCALE GENOMIC DNA]</scope>
    <source>
        <strain evidence="3">RS5460</strain>
    </source>
</reference>
<dbReference type="Proteomes" id="UP001328107">
    <property type="component" value="Unassembled WGS sequence"/>
</dbReference>
<feature type="domain" description="Endonuclease/exonuclease/phosphatase" evidence="1">
    <location>
        <begin position="7"/>
        <end position="111"/>
    </location>
</feature>
<dbReference type="AlphaFoldDB" id="A0AAN5C301"/>
<dbReference type="Pfam" id="PF14529">
    <property type="entry name" value="Exo_endo_phos_2"/>
    <property type="match status" value="1"/>
</dbReference>
<evidence type="ECO:0000313" key="2">
    <source>
        <dbReference type="EMBL" id="GMR35178.1"/>
    </source>
</evidence>
<sequence length="508" mass="57713">SLPYRKLRIFAVYRSPSSPPSAFTSFLDFITPLMTSQFPCILIGDFNYPQVDWISMTSSTISDLIDFACDHYLKQFVCFPTRLQNFLDLVFCNFDIISNISPSVPLSDHLSLVFDLRIPSPPLHSPTPSRLYKYADWLSINSVILSHDWTVAMSALDANCAYEYYVQFINDLLDYYVPLSKPSLLSRYPRNLKILYGKCKNLVRNAPNSLACLRMTDRFNAALNNYHCFMECRIVASSNPKAFYNLCSDRLKAPKATPSGLVDSSGNVLITNDEKCIAFSSFFSSAFSVPQHSPLPLPSPKFTFDIPTVSHLDILCALRSVLPKINVSPDRIPSIVLTKCKYSLLTPLSIIFNKSLLTSQYFINNVPLVPPPDKKMFVKDLGVLFTPTLSFSDHINKFISKARLERRRFVIDIMFLHSVIHRRCLLDTSPLLVIAPIPRSLRNSHNLRIILPFIPTHCRTTVVSRTIATWNSLPESAIFLHPESFRNFICSQPPSFFPQSIIKAWLDL</sequence>
<dbReference type="PANTHER" id="PTHR21459:SF2">
    <property type="entry name" value="PROTEIN CBG08968"/>
    <property type="match status" value="1"/>
</dbReference>
<evidence type="ECO:0000313" key="3">
    <source>
        <dbReference type="Proteomes" id="UP001328107"/>
    </source>
</evidence>
<organism evidence="2 3">
    <name type="scientific">Pristionchus mayeri</name>
    <dbReference type="NCBI Taxonomy" id="1317129"/>
    <lineage>
        <taxon>Eukaryota</taxon>
        <taxon>Metazoa</taxon>
        <taxon>Ecdysozoa</taxon>
        <taxon>Nematoda</taxon>
        <taxon>Chromadorea</taxon>
        <taxon>Rhabditida</taxon>
        <taxon>Rhabditina</taxon>
        <taxon>Diplogasteromorpha</taxon>
        <taxon>Diplogasteroidea</taxon>
        <taxon>Neodiplogasteridae</taxon>
        <taxon>Pristionchus</taxon>
    </lineage>
</organism>
<evidence type="ECO:0000259" key="1">
    <source>
        <dbReference type="Pfam" id="PF14529"/>
    </source>
</evidence>
<gene>
    <name evidence="2" type="ORF">PMAYCL1PPCAC_05373</name>
</gene>
<feature type="non-terminal residue" evidence="2">
    <location>
        <position position="1"/>
    </location>
</feature>
<dbReference type="InterPro" id="IPR036691">
    <property type="entry name" value="Endo/exonu/phosph_ase_sf"/>
</dbReference>
<comment type="caution">
    <text evidence="2">The sequence shown here is derived from an EMBL/GenBank/DDBJ whole genome shotgun (WGS) entry which is preliminary data.</text>
</comment>
<dbReference type="PANTHER" id="PTHR21459">
    <property type="entry name" value="PROTEIN CBG08968"/>
    <property type="match status" value="1"/>
</dbReference>
<dbReference type="Gene3D" id="3.60.10.10">
    <property type="entry name" value="Endonuclease/exonuclease/phosphatase"/>
    <property type="match status" value="1"/>
</dbReference>
<dbReference type="InterPro" id="IPR005135">
    <property type="entry name" value="Endo/exonuclease/phosphatase"/>
</dbReference>
<dbReference type="EMBL" id="BTRK01000002">
    <property type="protein sequence ID" value="GMR35178.1"/>
    <property type="molecule type" value="Genomic_DNA"/>
</dbReference>
<name>A0AAN5C301_9BILA</name>